<dbReference type="Pfam" id="PF00172">
    <property type="entry name" value="Zn_clus"/>
    <property type="match status" value="1"/>
</dbReference>
<dbReference type="GO" id="GO:0008270">
    <property type="term" value="F:zinc ion binding"/>
    <property type="evidence" value="ECO:0007669"/>
    <property type="project" value="InterPro"/>
</dbReference>
<dbReference type="InterPro" id="IPR021858">
    <property type="entry name" value="Fun_TF"/>
</dbReference>
<dbReference type="InterPro" id="IPR053157">
    <property type="entry name" value="Sterol_Uptake_Regulator"/>
</dbReference>
<dbReference type="OrthoDB" id="4937900at2759"/>
<dbReference type="InterPro" id="IPR036864">
    <property type="entry name" value="Zn2-C6_fun-type_DNA-bd_sf"/>
</dbReference>
<gene>
    <name evidence="3" type="ORF">DM02DRAFT_646792</name>
</gene>
<dbReference type="Pfam" id="PF11951">
    <property type="entry name" value="Fungal_trans_2"/>
    <property type="match status" value="1"/>
</dbReference>
<sequence>MPPRKVIRRSHRKSRLGCHECKRRHIKCDEAQPTCENCMRDDRTCTYQRPPDSARRTVSSQSPDAISETTSYTGIPMSQCVPSTVEHSNTTSPSVTTSLDPRFLSPISSSLQSSDLSFNLRHMQLFSHFIFETLPSLAETGSVDHEQTRTMMPMMLSQPYTLYQLLALSAMHMSYTHMEEANRHLEEARTLQTQALCAFNDAHMEVTVENCVPMLSFSTFIGLHALAEVAGNADAGAGGVLDGFVTYMNLHRGVRAIISQSWTFLNQTSVASIIECAENAINHASFSHRETAVAVAHRLHTLLDQADMSERSRQVCRVAASQLNIVYQTGSDSAAPGSGLIWVWPINLSSEFTHLLSMRKPEALIILAHYAVLLHRRRRVWLVGNVGGILIQEISQFLGTFWKTWLDWPNEIIAQHQGDTS</sequence>
<evidence type="ECO:0000259" key="2">
    <source>
        <dbReference type="PROSITE" id="PS50048"/>
    </source>
</evidence>
<dbReference type="EMBL" id="KZ805656">
    <property type="protein sequence ID" value="PVH92694.1"/>
    <property type="molecule type" value="Genomic_DNA"/>
</dbReference>
<evidence type="ECO:0000313" key="4">
    <source>
        <dbReference type="Proteomes" id="UP000244855"/>
    </source>
</evidence>
<proteinExistence type="predicted"/>
<name>A0A2V1D651_9PLEO</name>
<dbReference type="Proteomes" id="UP000244855">
    <property type="component" value="Unassembled WGS sequence"/>
</dbReference>
<evidence type="ECO:0000313" key="3">
    <source>
        <dbReference type="EMBL" id="PVH92694.1"/>
    </source>
</evidence>
<organism evidence="3 4">
    <name type="scientific">Periconia macrospinosa</name>
    <dbReference type="NCBI Taxonomy" id="97972"/>
    <lineage>
        <taxon>Eukaryota</taxon>
        <taxon>Fungi</taxon>
        <taxon>Dikarya</taxon>
        <taxon>Ascomycota</taxon>
        <taxon>Pezizomycotina</taxon>
        <taxon>Dothideomycetes</taxon>
        <taxon>Pleosporomycetidae</taxon>
        <taxon>Pleosporales</taxon>
        <taxon>Massarineae</taxon>
        <taxon>Periconiaceae</taxon>
        <taxon>Periconia</taxon>
    </lineage>
</organism>
<dbReference type="AlphaFoldDB" id="A0A2V1D651"/>
<keyword evidence="1" id="KW-0539">Nucleus</keyword>
<feature type="domain" description="Zn(2)-C6 fungal-type" evidence="2">
    <location>
        <begin position="17"/>
        <end position="47"/>
    </location>
</feature>
<reference evidence="3 4" key="1">
    <citation type="journal article" date="2018" name="Sci. Rep.">
        <title>Comparative genomics provides insights into the lifestyle and reveals functional heterogeneity of dark septate endophytic fungi.</title>
        <authorList>
            <person name="Knapp D.G."/>
            <person name="Nemeth J.B."/>
            <person name="Barry K."/>
            <person name="Hainaut M."/>
            <person name="Henrissat B."/>
            <person name="Johnson J."/>
            <person name="Kuo A."/>
            <person name="Lim J.H.P."/>
            <person name="Lipzen A."/>
            <person name="Nolan M."/>
            <person name="Ohm R.A."/>
            <person name="Tamas L."/>
            <person name="Grigoriev I.V."/>
            <person name="Spatafora J.W."/>
            <person name="Nagy L.G."/>
            <person name="Kovacs G.M."/>
        </authorList>
    </citation>
    <scope>NUCLEOTIDE SEQUENCE [LARGE SCALE GENOMIC DNA]</scope>
    <source>
        <strain evidence="3 4">DSE2036</strain>
    </source>
</reference>
<dbReference type="SUPFAM" id="SSF57701">
    <property type="entry name" value="Zn2/Cys6 DNA-binding domain"/>
    <property type="match status" value="1"/>
</dbReference>
<dbReference type="InterPro" id="IPR001138">
    <property type="entry name" value="Zn2Cys6_DnaBD"/>
</dbReference>
<dbReference type="PANTHER" id="PTHR47784">
    <property type="entry name" value="STEROL UPTAKE CONTROL PROTEIN 2"/>
    <property type="match status" value="1"/>
</dbReference>
<dbReference type="SMART" id="SM00066">
    <property type="entry name" value="GAL4"/>
    <property type="match status" value="1"/>
</dbReference>
<protein>
    <recommendedName>
        <fullName evidence="2">Zn(2)-C6 fungal-type domain-containing protein</fullName>
    </recommendedName>
</protein>
<dbReference type="Gene3D" id="4.10.240.10">
    <property type="entry name" value="Zn(2)-C6 fungal-type DNA-binding domain"/>
    <property type="match status" value="1"/>
</dbReference>
<accession>A0A2V1D651</accession>
<keyword evidence="4" id="KW-1185">Reference proteome</keyword>
<evidence type="ECO:0000256" key="1">
    <source>
        <dbReference type="ARBA" id="ARBA00023242"/>
    </source>
</evidence>
<dbReference type="GO" id="GO:0001228">
    <property type="term" value="F:DNA-binding transcription activator activity, RNA polymerase II-specific"/>
    <property type="evidence" value="ECO:0007669"/>
    <property type="project" value="TreeGrafter"/>
</dbReference>
<dbReference type="PROSITE" id="PS50048">
    <property type="entry name" value="ZN2_CY6_FUNGAL_2"/>
    <property type="match status" value="1"/>
</dbReference>
<dbReference type="PANTHER" id="PTHR47784:SF4">
    <property type="entry name" value="ZN(II)2CYS6 TRANSCRIPTION FACTOR (EUROFUNG)"/>
    <property type="match status" value="1"/>
</dbReference>
<dbReference type="CDD" id="cd00067">
    <property type="entry name" value="GAL4"/>
    <property type="match status" value="1"/>
</dbReference>
<dbReference type="STRING" id="97972.A0A2V1D651"/>
<dbReference type="PROSITE" id="PS00463">
    <property type="entry name" value="ZN2_CY6_FUNGAL_1"/>
    <property type="match status" value="1"/>
</dbReference>